<dbReference type="AlphaFoldDB" id="A0A0B0MZ28"/>
<protein>
    <submittedName>
        <fullName evidence="1">Uncharacterized protein</fullName>
    </submittedName>
</protein>
<sequence length="80" mass="8867">MIIPLKCSGKYKLYVLEGTVEETLKLQRGKLTEQNMIVSSTFLSRIPAKQDGSIMFLRGQCSGIGEFTSLNSLSSRILNP</sequence>
<evidence type="ECO:0000313" key="3">
    <source>
        <dbReference type="Proteomes" id="UP000032142"/>
    </source>
</evidence>
<reference evidence="1" key="1">
    <citation type="submission" date="2014-09" db="EMBL/GenBank/DDBJ databases">
        <title>G. arboreum L. cv. AKA8401 A2 genome assembly version 1.0.</title>
        <authorList>
            <person name="Mudge J."/>
            <person name="Ramaraj T."/>
            <person name="Lindquist I.E."/>
            <person name="Bharti A.K."/>
            <person name="Sundararajan A."/>
            <person name="Cameron C.T."/>
            <person name="Woodward J.E."/>
            <person name="May G.D."/>
            <person name="Brubaker C."/>
            <person name="Broadhvest J."/>
            <person name="Wilkins T.A."/>
        </authorList>
    </citation>
    <scope>NUCLEOTIDE SEQUENCE</scope>
</reference>
<comment type="caution">
    <text evidence="1">The sequence shown here is derived from an EMBL/GenBank/DDBJ whole genome shotgun (WGS) entry which is preliminary data.</text>
</comment>
<evidence type="ECO:0000313" key="2">
    <source>
        <dbReference type="EMBL" id="KHG08434.1"/>
    </source>
</evidence>
<accession>A0A0B0MZ28</accession>
<proteinExistence type="predicted"/>
<dbReference type="EMBL" id="JRRC01472105">
    <property type="protein sequence ID" value="KHG07328.1"/>
    <property type="molecule type" value="Genomic_DNA"/>
</dbReference>
<dbReference type="Proteomes" id="UP000032142">
    <property type="component" value="Unassembled WGS sequence"/>
</dbReference>
<keyword evidence="3" id="KW-1185">Reference proteome</keyword>
<organism evidence="1 3">
    <name type="scientific">Gossypium arboreum</name>
    <name type="common">Tree cotton</name>
    <name type="synonym">Gossypium nanking</name>
    <dbReference type="NCBI Taxonomy" id="29729"/>
    <lineage>
        <taxon>Eukaryota</taxon>
        <taxon>Viridiplantae</taxon>
        <taxon>Streptophyta</taxon>
        <taxon>Embryophyta</taxon>
        <taxon>Tracheophyta</taxon>
        <taxon>Spermatophyta</taxon>
        <taxon>Magnoliopsida</taxon>
        <taxon>eudicotyledons</taxon>
        <taxon>Gunneridae</taxon>
        <taxon>Pentapetalae</taxon>
        <taxon>rosids</taxon>
        <taxon>malvids</taxon>
        <taxon>Malvales</taxon>
        <taxon>Malvaceae</taxon>
        <taxon>Malvoideae</taxon>
        <taxon>Gossypium</taxon>
    </lineage>
</organism>
<reference evidence="3" key="2">
    <citation type="submission" date="2014-09" db="EMBL/GenBank/DDBJ databases">
        <authorList>
            <person name="Mudge J."/>
            <person name="Ramaraj T."/>
            <person name="Lindquist I.E."/>
            <person name="Bharti A.K."/>
            <person name="Sundararajan A."/>
            <person name="Cameron C.T."/>
            <person name="Woodward J.E."/>
            <person name="May G.D."/>
            <person name="Brubaker C."/>
            <person name="Broadhvest J."/>
            <person name="Wilkins T.A."/>
        </authorList>
    </citation>
    <scope>NUCLEOTIDE SEQUENCE</scope>
    <source>
        <strain evidence="3">cv. AKA8401</strain>
    </source>
</reference>
<gene>
    <name evidence="1" type="ORF">F383_34613</name>
    <name evidence="2" type="ORF">F383_35512</name>
</gene>
<evidence type="ECO:0000313" key="1">
    <source>
        <dbReference type="EMBL" id="KHG07328.1"/>
    </source>
</evidence>
<dbReference type="EMBL" id="JRRC01497858">
    <property type="protein sequence ID" value="KHG08434.1"/>
    <property type="molecule type" value="Genomic_DNA"/>
</dbReference>
<name>A0A0B0MZ28_GOSAR</name>